<feature type="region of interest" description="Disordered" evidence="1">
    <location>
        <begin position="473"/>
        <end position="507"/>
    </location>
</feature>
<feature type="region of interest" description="Disordered" evidence="1">
    <location>
        <begin position="366"/>
        <end position="435"/>
    </location>
</feature>
<organism evidence="2 3">
    <name type="scientific">Pythium oligandrum</name>
    <name type="common">Mycoparasitic fungus</name>
    <dbReference type="NCBI Taxonomy" id="41045"/>
    <lineage>
        <taxon>Eukaryota</taxon>
        <taxon>Sar</taxon>
        <taxon>Stramenopiles</taxon>
        <taxon>Oomycota</taxon>
        <taxon>Peronosporomycetes</taxon>
        <taxon>Pythiales</taxon>
        <taxon>Pythiaceae</taxon>
        <taxon>Pythium</taxon>
    </lineage>
</organism>
<keyword evidence="3" id="KW-1185">Reference proteome</keyword>
<dbReference type="EMBL" id="SPLM01000112">
    <property type="protein sequence ID" value="TMW58153.1"/>
    <property type="molecule type" value="Genomic_DNA"/>
</dbReference>
<name>A0A8K1FGW2_PYTOL</name>
<dbReference type="AlphaFoldDB" id="A0A8K1FGW2"/>
<feature type="compositionally biased region" description="Basic and acidic residues" evidence="1">
    <location>
        <begin position="408"/>
        <end position="417"/>
    </location>
</feature>
<protein>
    <submittedName>
        <fullName evidence="2">Uncharacterized protein</fullName>
    </submittedName>
</protein>
<evidence type="ECO:0000313" key="3">
    <source>
        <dbReference type="Proteomes" id="UP000794436"/>
    </source>
</evidence>
<feature type="compositionally biased region" description="Basic and acidic residues" evidence="1">
    <location>
        <begin position="476"/>
        <end position="496"/>
    </location>
</feature>
<reference evidence="2" key="1">
    <citation type="submission" date="2019-03" db="EMBL/GenBank/DDBJ databases">
        <title>Long read genome sequence of the mycoparasitic Pythium oligandrum ATCC 38472 isolated from sugarbeet rhizosphere.</title>
        <authorList>
            <person name="Gaulin E."/>
        </authorList>
    </citation>
    <scope>NUCLEOTIDE SEQUENCE</scope>
    <source>
        <strain evidence="2">ATCC 38472_TT</strain>
    </source>
</reference>
<evidence type="ECO:0000313" key="2">
    <source>
        <dbReference type="EMBL" id="TMW58153.1"/>
    </source>
</evidence>
<comment type="caution">
    <text evidence="2">The sequence shown here is derived from an EMBL/GenBank/DDBJ whole genome shotgun (WGS) entry which is preliminary data.</text>
</comment>
<proteinExistence type="predicted"/>
<evidence type="ECO:0000256" key="1">
    <source>
        <dbReference type="SAM" id="MobiDB-lite"/>
    </source>
</evidence>
<sequence>MHRLSTKPSTAPTPLRREALRNSGRNLLLQAVPSKPLLPTLTPQFHWNLNNLAVSCLSESDRRALYAVFRFYDSSSVGDELPAIHYERFLDLLRDARLLSSSDAVTDSNRTKLDIETVERVFAQSVLGKLRSYVDAEGIPALTFERFAGALMNCAMLLYPTMVSTPETAYKRLLSEVMQPFDSLLPPSPTSKGLLQHCSAGSTSTWSLAAEFTSPDHTIESTADYLAQRAFQQVLASLSLDKTRQEQYEARVQTLYDIPEELQTFFNGETIRLVTEQFKTFDVFERGVLPRSEVFVLLSRVAKKLEITDVYEVLNVIMTETLELKQATQGSVALSPANEVVQQEISLVQLLQAMYTCRRSRSAAYASANAHQRKANEARAKTPSKGRRNGDEKVTEEKEEVEPLQTEETTKKTKEDASEPATRAARDKRLTRVRGNGVGVAVTQKTAKAGKKGEKVVKKTKGPVGDASLMLRRFSKRSENGGDPSEHSARTIKDDDNTSIGSPRQPPVRIMHQDLMKSIHSSISSSSSGKAALPSTVTASKSYQNVLDQRLLDSDEDFVNNLDTSRKDTLVNAEVPSSLLRMRMFYGVPADTDPSQLDGVICFTATLRFKPRRELEETLGVYFRTNGDRIEVWDHHVHNLEDFNAEMALRRLCQRVFEMEADGFALVPDESQREVISSTLQRLREGQLPRYALSTHQTTAPITKDLPNRRKKTQVTPPVRRSELRSLERGSTFVRPRVSSDLLLFLSDSPRQQTKKRLTRIGDQLEPAVVPIDDPGPESSDPKTPMDYKRLMASWDLAGGDDWVYALNAATDARTRQERLQPRVLNASASLPILMSQSQL</sequence>
<accession>A0A8K1FGW2</accession>
<dbReference type="Proteomes" id="UP000794436">
    <property type="component" value="Unassembled WGS sequence"/>
</dbReference>
<dbReference type="OrthoDB" id="123520at2759"/>
<gene>
    <name evidence="2" type="ORF">Poli38472_011741</name>
</gene>